<evidence type="ECO:0000313" key="2">
    <source>
        <dbReference type="WBParaSite" id="GPLIN_000725100"/>
    </source>
</evidence>
<name>A0A183C307_GLOPA</name>
<reference evidence="2" key="2">
    <citation type="submission" date="2016-06" db="UniProtKB">
        <authorList>
            <consortium name="WormBaseParasite"/>
        </authorList>
    </citation>
    <scope>IDENTIFICATION</scope>
</reference>
<keyword evidence="1" id="KW-1185">Reference proteome</keyword>
<dbReference type="Proteomes" id="UP000050741">
    <property type="component" value="Unassembled WGS sequence"/>
</dbReference>
<reference evidence="1" key="1">
    <citation type="submission" date="2014-05" db="EMBL/GenBank/DDBJ databases">
        <title>The genome and life-stage specific transcriptomes of Globodera pallida elucidate key aspects of plant parasitism by a cyst nematode.</title>
        <authorList>
            <person name="Cotton J.A."/>
            <person name="Lilley C.J."/>
            <person name="Jones L.M."/>
            <person name="Kikuchi T."/>
            <person name="Reid A.J."/>
            <person name="Thorpe P."/>
            <person name="Tsai I.J."/>
            <person name="Beasley H."/>
            <person name="Blok V."/>
            <person name="Cock P.J.A."/>
            <person name="Van den Akker S.E."/>
            <person name="Holroyd N."/>
            <person name="Hunt M."/>
            <person name="Mantelin S."/>
            <person name="Naghra H."/>
            <person name="Pain A."/>
            <person name="Palomares-Rius J.E."/>
            <person name="Zarowiecki M."/>
            <person name="Berriman M."/>
            <person name="Jones J.T."/>
            <person name="Urwin P.E."/>
        </authorList>
    </citation>
    <scope>NUCLEOTIDE SEQUENCE [LARGE SCALE GENOMIC DNA]</scope>
    <source>
        <strain evidence="1">Lindley</strain>
    </source>
</reference>
<dbReference type="AlphaFoldDB" id="A0A183C307"/>
<protein>
    <submittedName>
        <fullName evidence="2">Uncharacterized protein</fullName>
    </submittedName>
</protein>
<sequence length="72" mass="8241">MMPTWEYPNLEGVIQELDATEGCKNKTHFCMCGLFERPQSNVFGDVNYAIYGMCCGDYLCGCCKTVRNWKII</sequence>
<organism evidence="1 2">
    <name type="scientific">Globodera pallida</name>
    <name type="common">Potato cyst nematode worm</name>
    <name type="synonym">Heterodera pallida</name>
    <dbReference type="NCBI Taxonomy" id="36090"/>
    <lineage>
        <taxon>Eukaryota</taxon>
        <taxon>Metazoa</taxon>
        <taxon>Ecdysozoa</taxon>
        <taxon>Nematoda</taxon>
        <taxon>Chromadorea</taxon>
        <taxon>Rhabditida</taxon>
        <taxon>Tylenchina</taxon>
        <taxon>Tylenchomorpha</taxon>
        <taxon>Tylenchoidea</taxon>
        <taxon>Heteroderidae</taxon>
        <taxon>Heteroderinae</taxon>
        <taxon>Globodera</taxon>
    </lineage>
</organism>
<accession>A0A183C307</accession>
<evidence type="ECO:0000313" key="1">
    <source>
        <dbReference type="Proteomes" id="UP000050741"/>
    </source>
</evidence>
<dbReference type="WBParaSite" id="GPLIN_000725100">
    <property type="protein sequence ID" value="GPLIN_000725100"/>
    <property type="gene ID" value="GPLIN_000725100"/>
</dbReference>
<proteinExistence type="predicted"/>